<sequence length="69" mass="7241">MRARDVMSTPVLTARGGAMSTDVVSVPAHLDVAVVAHRMRSLGVRAVPVVDHGRVAGIITRRDLLAAQG</sequence>
<dbReference type="SUPFAM" id="SSF54631">
    <property type="entry name" value="CBS-domain pair"/>
    <property type="match status" value="1"/>
</dbReference>
<dbReference type="Gene3D" id="3.10.580.10">
    <property type="entry name" value="CBS-domain"/>
    <property type="match status" value="1"/>
</dbReference>
<proteinExistence type="predicted"/>
<protein>
    <recommendedName>
        <fullName evidence="2">CBS domain-containing protein</fullName>
    </recommendedName>
</protein>
<keyword evidence="1" id="KW-0129">CBS domain</keyword>
<organism evidence="3 4">
    <name type="scientific">Pseudonocardia hydrocarbonoxydans</name>
    <dbReference type="NCBI Taxonomy" id="76726"/>
    <lineage>
        <taxon>Bacteria</taxon>
        <taxon>Bacillati</taxon>
        <taxon>Actinomycetota</taxon>
        <taxon>Actinomycetes</taxon>
        <taxon>Pseudonocardiales</taxon>
        <taxon>Pseudonocardiaceae</taxon>
        <taxon>Pseudonocardia</taxon>
    </lineage>
</organism>
<feature type="domain" description="CBS" evidence="2">
    <location>
        <begin position="19"/>
        <end position="69"/>
    </location>
</feature>
<dbReference type="Pfam" id="PF00571">
    <property type="entry name" value="CBS"/>
    <property type="match status" value="1"/>
</dbReference>
<dbReference type="EMBL" id="BJNG01000017">
    <property type="protein sequence ID" value="GEC20083.1"/>
    <property type="molecule type" value="Genomic_DNA"/>
</dbReference>
<dbReference type="Proteomes" id="UP000320338">
    <property type="component" value="Unassembled WGS sequence"/>
</dbReference>
<name>A0A4Y3WMK4_9PSEU</name>
<evidence type="ECO:0000313" key="3">
    <source>
        <dbReference type="EMBL" id="GEC20083.1"/>
    </source>
</evidence>
<dbReference type="PROSITE" id="PS51371">
    <property type="entry name" value="CBS"/>
    <property type="match status" value="1"/>
</dbReference>
<dbReference type="InterPro" id="IPR000644">
    <property type="entry name" value="CBS_dom"/>
</dbReference>
<comment type="caution">
    <text evidence="3">The sequence shown here is derived from an EMBL/GenBank/DDBJ whole genome shotgun (WGS) entry which is preliminary data.</text>
</comment>
<gene>
    <name evidence="3" type="ORF">PHY01_23660</name>
</gene>
<dbReference type="AlphaFoldDB" id="A0A4Y3WMK4"/>
<dbReference type="OrthoDB" id="9799454at2"/>
<dbReference type="InterPro" id="IPR046342">
    <property type="entry name" value="CBS_dom_sf"/>
</dbReference>
<evidence type="ECO:0000313" key="4">
    <source>
        <dbReference type="Proteomes" id="UP000320338"/>
    </source>
</evidence>
<keyword evidence="4" id="KW-1185">Reference proteome</keyword>
<evidence type="ECO:0000256" key="1">
    <source>
        <dbReference type="PROSITE-ProRule" id="PRU00703"/>
    </source>
</evidence>
<evidence type="ECO:0000259" key="2">
    <source>
        <dbReference type="PROSITE" id="PS51371"/>
    </source>
</evidence>
<reference evidence="3 4" key="1">
    <citation type="submission" date="2019-06" db="EMBL/GenBank/DDBJ databases">
        <title>Whole genome shotgun sequence of Pseudonocardia hydrocarbonoxydans NBRC 14498.</title>
        <authorList>
            <person name="Hosoyama A."/>
            <person name="Uohara A."/>
            <person name="Ohji S."/>
            <person name="Ichikawa N."/>
        </authorList>
    </citation>
    <scope>NUCLEOTIDE SEQUENCE [LARGE SCALE GENOMIC DNA]</scope>
    <source>
        <strain evidence="3 4">NBRC 14498</strain>
    </source>
</reference>
<accession>A0A4Y3WMK4</accession>
<dbReference type="SMART" id="SM00116">
    <property type="entry name" value="CBS"/>
    <property type="match status" value="1"/>
</dbReference>
<dbReference type="RefSeq" id="WP_141278617.1">
    <property type="nucleotide sequence ID" value="NZ_BAAARZ010000019.1"/>
</dbReference>